<dbReference type="InterPro" id="IPR050659">
    <property type="entry name" value="Peptidase_M24B"/>
</dbReference>
<organism evidence="3 4">
    <name type="scientific">Emergencia timonensis</name>
    <dbReference type="NCBI Taxonomy" id="1776384"/>
    <lineage>
        <taxon>Bacteria</taxon>
        <taxon>Bacillati</taxon>
        <taxon>Bacillota</taxon>
        <taxon>Clostridia</taxon>
        <taxon>Peptostreptococcales</taxon>
        <taxon>Anaerovoracaceae</taxon>
        <taxon>Emergencia</taxon>
    </lineage>
</organism>
<dbReference type="SUPFAM" id="SSF55920">
    <property type="entry name" value="Creatinase/aminopeptidase"/>
    <property type="match status" value="1"/>
</dbReference>
<dbReference type="Gene3D" id="3.90.230.10">
    <property type="entry name" value="Creatinase/methionine aminopeptidase superfamily"/>
    <property type="match status" value="1"/>
</dbReference>
<evidence type="ECO:0000313" key="3">
    <source>
        <dbReference type="EMBL" id="RHJ88335.1"/>
    </source>
</evidence>
<keyword evidence="3" id="KW-0645">Protease</keyword>
<evidence type="ECO:0000259" key="2">
    <source>
        <dbReference type="Pfam" id="PF01321"/>
    </source>
</evidence>
<dbReference type="PANTHER" id="PTHR46112">
    <property type="entry name" value="AMINOPEPTIDASE"/>
    <property type="match status" value="1"/>
</dbReference>
<name>A0A415E481_9FIRM</name>
<reference evidence="3 4" key="1">
    <citation type="submission" date="2018-08" db="EMBL/GenBank/DDBJ databases">
        <title>A genome reference for cultivated species of the human gut microbiota.</title>
        <authorList>
            <person name="Zou Y."/>
            <person name="Xue W."/>
            <person name="Luo G."/>
        </authorList>
    </citation>
    <scope>NUCLEOTIDE SEQUENCE [LARGE SCALE GENOMIC DNA]</scope>
    <source>
        <strain evidence="3 4">AM07-24</strain>
    </source>
</reference>
<keyword evidence="3" id="KW-0031">Aminopeptidase</keyword>
<protein>
    <submittedName>
        <fullName evidence="3">Aminopeptidase P family protein</fullName>
    </submittedName>
</protein>
<evidence type="ECO:0000313" key="4">
    <source>
        <dbReference type="Proteomes" id="UP000284841"/>
    </source>
</evidence>
<sequence>MERNQREIQKKLQGLMAEEGFDALLLTRPESIRYATGVTSAFMYLNIPIGNVIGIVPRFGNAAVVMSEFEGNAAKIDSPEIDILGYPIFVYIADFDAEGRIKDSQPNTDKAFHMAAEFIKDKIGNVKKIGIERPMFPYDRMLFLQDQFGSDVPQDCTQLLKEATKFKTAWEIEVLRKNAQGSQRAMSYVAKHTEIGMDEQDILLLMNQGLVNEGKGFCSTRQCNVVGEQFSPIYLPHTCYKLKEGDTVRLDGGINSNAYSSDISRTYFVGKKISDERLKIWHILHNTFEKVFTMLGPGVRFCDIFKAAEENVKTVIPEYHRGHFGHSVGCYVWWEEHPTISRHDTSCLEPGMVMNLEIPYYSSYNNSYNFEDTFLVTETGIDRFTRHSDDIYWRD</sequence>
<evidence type="ECO:0000259" key="1">
    <source>
        <dbReference type="Pfam" id="PF00557"/>
    </source>
</evidence>
<keyword evidence="3" id="KW-0378">Hydrolase</keyword>
<dbReference type="SUPFAM" id="SSF53092">
    <property type="entry name" value="Creatinase/prolidase N-terminal domain"/>
    <property type="match status" value="1"/>
</dbReference>
<gene>
    <name evidence="3" type="ORF">DW099_07980</name>
</gene>
<dbReference type="Pfam" id="PF01321">
    <property type="entry name" value="Creatinase_N"/>
    <property type="match status" value="1"/>
</dbReference>
<dbReference type="Gene3D" id="3.40.350.10">
    <property type="entry name" value="Creatinase/prolidase N-terminal domain"/>
    <property type="match status" value="1"/>
</dbReference>
<dbReference type="Proteomes" id="UP000284841">
    <property type="component" value="Unassembled WGS sequence"/>
</dbReference>
<dbReference type="CDD" id="cd01066">
    <property type="entry name" value="APP_MetAP"/>
    <property type="match status" value="1"/>
</dbReference>
<feature type="domain" description="Creatinase N-terminal" evidence="2">
    <location>
        <begin position="10"/>
        <end position="162"/>
    </location>
</feature>
<proteinExistence type="predicted"/>
<dbReference type="InterPro" id="IPR000587">
    <property type="entry name" value="Creatinase_N"/>
</dbReference>
<dbReference type="EMBL" id="QRMS01000002">
    <property type="protein sequence ID" value="RHJ88335.1"/>
    <property type="molecule type" value="Genomic_DNA"/>
</dbReference>
<feature type="domain" description="Peptidase M24" evidence="1">
    <location>
        <begin position="174"/>
        <end position="378"/>
    </location>
</feature>
<dbReference type="STRING" id="1776384.GCA_900086585_03938"/>
<comment type="caution">
    <text evidence="3">The sequence shown here is derived from an EMBL/GenBank/DDBJ whole genome shotgun (WGS) entry which is preliminary data.</text>
</comment>
<dbReference type="InterPro" id="IPR036005">
    <property type="entry name" value="Creatinase/aminopeptidase-like"/>
</dbReference>
<dbReference type="PANTHER" id="PTHR46112:SF2">
    <property type="entry name" value="XAA-PRO AMINOPEPTIDASE P-RELATED"/>
    <property type="match status" value="1"/>
</dbReference>
<keyword evidence="4" id="KW-1185">Reference proteome</keyword>
<dbReference type="OrthoDB" id="9806388at2"/>
<dbReference type="Pfam" id="PF00557">
    <property type="entry name" value="Peptidase_M24"/>
    <property type="match status" value="1"/>
</dbReference>
<dbReference type="AlphaFoldDB" id="A0A415E481"/>
<dbReference type="InterPro" id="IPR029149">
    <property type="entry name" value="Creatin/AminoP/Spt16_N"/>
</dbReference>
<dbReference type="RefSeq" id="WP_118334984.1">
    <property type="nucleotide sequence ID" value="NZ_AP025567.1"/>
</dbReference>
<dbReference type="InterPro" id="IPR000994">
    <property type="entry name" value="Pept_M24"/>
</dbReference>
<accession>A0A415E481</accession>
<dbReference type="GO" id="GO:0004177">
    <property type="term" value="F:aminopeptidase activity"/>
    <property type="evidence" value="ECO:0007669"/>
    <property type="project" value="UniProtKB-KW"/>
</dbReference>